<dbReference type="Pfam" id="PF13920">
    <property type="entry name" value="zf-C3HC4_3"/>
    <property type="match status" value="1"/>
</dbReference>
<evidence type="ECO:0000256" key="5">
    <source>
        <dbReference type="SAM" id="Phobius"/>
    </source>
</evidence>
<evidence type="ECO:0000313" key="8">
    <source>
        <dbReference type="Proteomes" id="UP001165289"/>
    </source>
</evidence>
<protein>
    <recommendedName>
        <fullName evidence="6">RING-type domain-containing protein</fullName>
    </recommendedName>
</protein>
<keyword evidence="8" id="KW-1185">Reference proteome</keyword>
<proteinExistence type="predicted"/>
<evidence type="ECO:0000256" key="2">
    <source>
        <dbReference type="ARBA" id="ARBA00022771"/>
    </source>
</evidence>
<comment type="caution">
    <text evidence="7">The sequence shown here is derived from an EMBL/GenBank/DDBJ whole genome shotgun (WGS) entry which is preliminary data.</text>
</comment>
<sequence>MLDLLFEISCGVIYLLSTPFWFVIQAIEYVLYLVVQCLYLCVFSLIPFLLTVVIPFIWEYVGSPITDILIFIGKYVVDIALIIINFLLYPPIPSGIGKIVLIFASAYFLMRFSNFFLKQALNPIFVTIDLYFSPLLIPFKLVYSGLKFVYTAARGGKKQQQTPEEIIPEYLTQVRPVEQPLQRARRRIVKITNPDDTLCIVCFTNPKCMLIRPCNHACLCVDCAKMLTEEMPVTECPLCRTIINRIERIYI</sequence>
<dbReference type="InterPro" id="IPR013083">
    <property type="entry name" value="Znf_RING/FYVE/PHD"/>
</dbReference>
<gene>
    <name evidence="7" type="ORF">LOD99_11160</name>
</gene>
<organism evidence="7 8">
    <name type="scientific">Oopsacas minuta</name>
    <dbReference type="NCBI Taxonomy" id="111878"/>
    <lineage>
        <taxon>Eukaryota</taxon>
        <taxon>Metazoa</taxon>
        <taxon>Porifera</taxon>
        <taxon>Hexactinellida</taxon>
        <taxon>Hexasterophora</taxon>
        <taxon>Lyssacinosida</taxon>
        <taxon>Leucopsacidae</taxon>
        <taxon>Oopsacas</taxon>
    </lineage>
</organism>
<keyword evidence="1" id="KW-0479">Metal-binding</keyword>
<reference evidence="7 8" key="1">
    <citation type="journal article" date="2023" name="BMC Biol.">
        <title>The compact genome of the sponge Oopsacas minuta (Hexactinellida) is lacking key metazoan core genes.</title>
        <authorList>
            <person name="Santini S."/>
            <person name="Schenkelaars Q."/>
            <person name="Jourda C."/>
            <person name="Duchesne M."/>
            <person name="Belahbib H."/>
            <person name="Rocher C."/>
            <person name="Selva M."/>
            <person name="Riesgo A."/>
            <person name="Vervoort M."/>
            <person name="Leys S.P."/>
            <person name="Kodjabachian L."/>
            <person name="Le Bivic A."/>
            <person name="Borchiellini C."/>
            <person name="Claverie J.M."/>
            <person name="Renard E."/>
        </authorList>
    </citation>
    <scope>NUCLEOTIDE SEQUENCE [LARGE SCALE GENOMIC DNA]</scope>
    <source>
        <strain evidence="7">SPO-2</strain>
    </source>
</reference>
<dbReference type="InterPro" id="IPR001841">
    <property type="entry name" value="Znf_RING"/>
</dbReference>
<keyword evidence="5" id="KW-0472">Membrane</keyword>
<feature type="transmembrane region" description="Helical" evidence="5">
    <location>
        <begin position="31"/>
        <end position="56"/>
    </location>
</feature>
<feature type="transmembrane region" description="Helical" evidence="5">
    <location>
        <begin position="68"/>
        <end position="87"/>
    </location>
</feature>
<evidence type="ECO:0000259" key="6">
    <source>
        <dbReference type="PROSITE" id="PS50089"/>
    </source>
</evidence>
<dbReference type="GO" id="GO:0004842">
    <property type="term" value="F:ubiquitin-protein transferase activity"/>
    <property type="evidence" value="ECO:0007669"/>
    <property type="project" value="TreeGrafter"/>
</dbReference>
<dbReference type="InterPro" id="IPR051652">
    <property type="entry name" value="MDM2_MDM4_MUL1"/>
</dbReference>
<dbReference type="Proteomes" id="UP001165289">
    <property type="component" value="Unassembled WGS sequence"/>
</dbReference>
<dbReference type="PANTHER" id="PTHR12183:SF32">
    <property type="entry name" value="MITOCHONDRIAL E3 UBIQUITIN PROTEIN LIGASE 1"/>
    <property type="match status" value="1"/>
</dbReference>
<dbReference type="PANTHER" id="PTHR12183">
    <property type="entry name" value="MITOCHONDRIAL UBIQUITIN LIGASE ACTIVATOR OF NFKB 1"/>
    <property type="match status" value="1"/>
</dbReference>
<feature type="transmembrane region" description="Helical" evidence="5">
    <location>
        <begin position="99"/>
        <end position="117"/>
    </location>
</feature>
<dbReference type="Gene3D" id="3.30.40.10">
    <property type="entry name" value="Zinc/RING finger domain, C3HC4 (zinc finger)"/>
    <property type="match status" value="1"/>
</dbReference>
<dbReference type="GO" id="GO:0016567">
    <property type="term" value="P:protein ubiquitination"/>
    <property type="evidence" value="ECO:0007669"/>
    <property type="project" value="TreeGrafter"/>
</dbReference>
<dbReference type="PROSITE" id="PS50089">
    <property type="entry name" value="ZF_RING_2"/>
    <property type="match status" value="1"/>
</dbReference>
<feature type="transmembrane region" description="Helical" evidence="5">
    <location>
        <begin position="123"/>
        <end position="143"/>
    </location>
</feature>
<evidence type="ECO:0000256" key="3">
    <source>
        <dbReference type="ARBA" id="ARBA00022833"/>
    </source>
</evidence>
<keyword evidence="3" id="KW-0862">Zinc</keyword>
<keyword evidence="5" id="KW-0812">Transmembrane</keyword>
<accession>A0AAV7KA92</accession>
<evidence type="ECO:0000256" key="1">
    <source>
        <dbReference type="ARBA" id="ARBA00022723"/>
    </source>
</evidence>
<keyword evidence="5" id="KW-1133">Transmembrane helix</keyword>
<dbReference type="GO" id="GO:0008270">
    <property type="term" value="F:zinc ion binding"/>
    <property type="evidence" value="ECO:0007669"/>
    <property type="project" value="UniProtKB-KW"/>
</dbReference>
<feature type="transmembrane region" description="Helical" evidence="5">
    <location>
        <begin position="6"/>
        <end position="24"/>
    </location>
</feature>
<name>A0AAV7KA92_9METZ</name>
<feature type="domain" description="RING-type" evidence="6">
    <location>
        <begin position="199"/>
        <end position="240"/>
    </location>
</feature>
<evidence type="ECO:0000313" key="7">
    <source>
        <dbReference type="EMBL" id="KAI6657236.1"/>
    </source>
</evidence>
<dbReference type="EMBL" id="JAKMXF010000114">
    <property type="protein sequence ID" value="KAI6657236.1"/>
    <property type="molecule type" value="Genomic_DNA"/>
</dbReference>
<dbReference type="SUPFAM" id="SSF57850">
    <property type="entry name" value="RING/U-box"/>
    <property type="match status" value="1"/>
</dbReference>
<evidence type="ECO:0000256" key="4">
    <source>
        <dbReference type="PROSITE-ProRule" id="PRU00175"/>
    </source>
</evidence>
<keyword evidence="2 4" id="KW-0863">Zinc-finger</keyword>
<dbReference type="AlphaFoldDB" id="A0AAV7KA92"/>